<gene>
    <name evidence="1" type="ORF">MGAL_10B019764</name>
</gene>
<organism evidence="1 2">
    <name type="scientific">Mytilus galloprovincialis</name>
    <name type="common">Mediterranean mussel</name>
    <dbReference type="NCBI Taxonomy" id="29158"/>
    <lineage>
        <taxon>Eukaryota</taxon>
        <taxon>Metazoa</taxon>
        <taxon>Spiralia</taxon>
        <taxon>Lophotrochozoa</taxon>
        <taxon>Mollusca</taxon>
        <taxon>Bivalvia</taxon>
        <taxon>Autobranchia</taxon>
        <taxon>Pteriomorphia</taxon>
        <taxon>Mytilida</taxon>
        <taxon>Mytiloidea</taxon>
        <taxon>Mytilidae</taxon>
        <taxon>Mytilinae</taxon>
        <taxon>Mytilus</taxon>
    </lineage>
</organism>
<sequence length="186" mass="21343">MTIVDVVFCSKEEEQKGLKDIVSINNKKKEEADILKQSTSADDKIVAGIGIQIEETMHPEANHQETHNLEGEIKYTYKRTDGKIVAEIVFQIDHGNIIRQQLISQRANTTASDIWNDIKELAEPRIVISIVGAYNELISSYEWKHQLLLQDALTHVTRYAGNECLYRPIVRILKQYILDILGLMFY</sequence>
<dbReference type="Proteomes" id="UP000596742">
    <property type="component" value="Unassembled WGS sequence"/>
</dbReference>
<keyword evidence="2" id="KW-1185">Reference proteome</keyword>
<dbReference type="EMBL" id="UYJE01001823">
    <property type="protein sequence ID" value="VDI05530.1"/>
    <property type="molecule type" value="Genomic_DNA"/>
</dbReference>
<proteinExistence type="predicted"/>
<comment type="caution">
    <text evidence="1">The sequence shown here is derived from an EMBL/GenBank/DDBJ whole genome shotgun (WGS) entry which is preliminary data.</text>
</comment>
<reference evidence="1" key="1">
    <citation type="submission" date="2018-11" db="EMBL/GenBank/DDBJ databases">
        <authorList>
            <person name="Alioto T."/>
            <person name="Alioto T."/>
        </authorList>
    </citation>
    <scope>NUCLEOTIDE SEQUENCE</scope>
</reference>
<name>A0A8B6CIH6_MYTGA</name>
<accession>A0A8B6CIH6</accession>
<evidence type="ECO:0000313" key="1">
    <source>
        <dbReference type="EMBL" id="VDI05530.1"/>
    </source>
</evidence>
<dbReference type="OrthoDB" id="6210572at2759"/>
<evidence type="ECO:0000313" key="2">
    <source>
        <dbReference type="Proteomes" id="UP000596742"/>
    </source>
</evidence>
<dbReference type="AlphaFoldDB" id="A0A8B6CIH6"/>
<protein>
    <submittedName>
        <fullName evidence="1">Uncharacterized protein</fullName>
    </submittedName>
</protein>